<feature type="transmembrane region" description="Helical" evidence="1">
    <location>
        <begin position="106"/>
        <end position="124"/>
    </location>
</feature>
<feature type="transmembrane region" description="Helical" evidence="1">
    <location>
        <begin position="7"/>
        <end position="28"/>
    </location>
</feature>
<dbReference type="Proteomes" id="UP001216558">
    <property type="component" value="Unassembled WGS sequence"/>
</dbReference>
<accession>A0ABT5JTH0</accession>
<keyword evidence="3" id="KW-1185">Reference proteome</keyword>
<organism evidence="2 3">
    <name type="scientific">Erythrobacter fulvus</name>
    <dbReference type="NCBI Taxonomy" id="2987523"/>
    <lineage>
        <taxon>Bacteria</taxon>
        <taxon>Pseudomonadati</taxon>
        <taxon>Pseudomonadota</taxon>
        <taxon>Alphaproteobacteria</taxon>
        <taxon>Sphingomonadales</taxon>
        <taxon>Erythrobacteraceae</taxon>
        <taxon>Erythrobacter/Porphyrobacter group</taxon>
        <taxon>Erythrobacter</taxon>
    </lineage>
</organism>
<keyword evidence="1" id="KW-0472">Membrane</keyword>
<evidence type="ECO:0000313" key="2">
    <source>
        <dbReference type="EMBL" id="MDC8755413.1"/>
    </source>
</evidence>
<feature type="transmembrane region" description="Helical" evidence="1">
    <location>
        <begin position="69"/>
        <end position="91"/>
    </location>
</feature>
<reference evidence="2 3" key="1">
    <citation type="submission" date="2022-10" db="EMBL/GenBank/DDBJ databases">
        <title>Erythrobacter sp. sf7 Genome sequencing.</title>
        <authorList>
            <person name="Park S."/>
        </authorList>
    </citation>
    <scope>NUCLEOTIDE SEQUENCE [LARGE SCALE GENOMIC DNA]</scope>
    <source>
        <strain evidence="3">sf7</strain>
    </source>
</reference>
<protein>
    <recommendedName>
        <fullName evidence="4">DUF4149 domain-containing protein</fullName>
    </recommendedName>
</protein>
<comment type="caution">
    <text evidence="2">The sequence shown here is derived from an EMBL/GenBank/DDBJ whole genome shotgun (WGS) entry which is preliminary data.</text>
</comment>
<proteinExistence type="predicted"/>
<keyword evidence="1" id="KW-0812">Transmembrane</keyword>
<keyword evidence="1" id="KW-1133">Transmembrane helix</keyword>
<gene>
    <name evidence="2" type="ORF">OIK40_12255</name>
</gene>
<sequence>MRIAGAAVAYWAMVFALGFVLGTIRVLWLAPLVGLIPATALELPVMLAASWIVAGWLMQRFGISGGGGALAMGLIAFALLLALECVLAGVLSGQTPAQWLAGLREPHALLGLGGQVVFAAIPWLRTRRSG</sequence>
<name>A0ABT5JTH0_9SPHN</name>
<evidence type="ECO:0008006" key="4">
    <source>
        <dbReference type="Google" id="ProtNLM"/>
    </source>
</evidence>
<evidence type="ECO:0000313" key="3">
    <source>
        <dbReference type="Proteomes" id="UP001216558"/>
    </source>
</evidence>
<dbReference type="EMBL" id="JAQQXQ010000009">
    <property type="protein sequence ID" value="MDC8755413.1"/>
    <property type="molecule type" value="Genomic_DNA"/>
</dbReference>
<feature type="transmembrane region" description="Helical" evidence="1">
    <location>
        <begin position="34"/>
        <end position="57"/>
    </location>
</feature>
<dbReference type="RefSeq" id="WP_273678623.1">
    <property type="nucleotide sequence ID" value="NZ_JAQQXQ010000009.1"/>
</dbReference>
<evidence type="ECO:0000256" key="1">
    <source>
        <dbReference type="SAM" id="Phobius"/>
    </source>
</evidence>